<keyword evidence="1" id="KW-1133">Transmembrane helix</keyword>
<proteinExistence type="predicted"/>
<keyword evidence="1" id="KW-0472">Membrane</keyword>
<sequence length="37" mass="3723">MSDGGTAVSVDQRIILSIALTAAIAIFAATMIGIFLA</sequence>
<evidence type="ECO:0000313" key="2">
    <source>
        <dbReference type="EMBL" id="APG95439.1"/>
    </source>
</evidence>
<accession>A0A1L3LZA2</accession>
<geneLocation type="plasmid" evidence="2 3">
    <name>C</name>
</geneLocation>
<name>A0A1L3LZA2_9HYPH</name>
<protein>
    <submittedName>
        <fullName evidence="2">Uncharacterized protein</fullName>
    </submittedName>
</protein>
<dbReference type="EMBL" id="CP013110">
    <property type="protein sequence ID" value="APG95439.1"/>
    <property type="molecule type" value="Genomic_DNA"/>
</dbReference>
<evidence type="ECO:0000256" key="1">
    <source>
        <dbReference type="SAM" id="Phobius"/>
    </source>
</evidence>
<feature type="transmembrane region" description="Helical" evidence="1">
    <location>
        <begin position="14"/>
        <end position="36"/>
    </location>
</feature>
<evidence type="ECO:0000313" key="3">
    <source>
        <dbReference type="Proteomes" id="UP000182306"/>
    </source>
</evidence>
<organism evidence="2 3">
    <name type="scientific">Sinorhizobium americanum</name>
    <dbReference type="NCBI Taxonomy" id="194963"/>
    <lineage>
        <taxon>Bacteria</taxon>
        <taxon>Pseudomonadati</taxon>
        <taxon>Pseudomonadota</taxon>
        <taxon>Alphaproteobacteria</taxon>
        <taxon>Hyphomicrobiales</taxon>
        <taxon>Rhizobiaceae</taxon>
        <taxon>Sinorhizobium/Ensifer group</taxon>
        <taxon>Sinorhizobium</taxon>
    </lineage>
</organism>
<gene>
    <name evidence="2" type="ORF">SAMCFNEI73_pC1735</name>
</gene>
<keyword evidence="2" id="KW-0614">Plasmid</keyword>
<reference evidence="2 3" key="1">
    <citation type="submission" date="2015-10" db="EMBL/GenBank/DDBJ databases">
        <title>Genomic differences between typical nodule nitrogen-fixing rhizobial strains and those coming from bean seeds.</title>
        <authorList>
            <person name="Peralta H."/>
            <person name="Aguilar-Vera A."/>
            <person name="Diaz R."/>
            <person name="Mora Y."/>
            <person name="Martinez-Batallar G."/>
            <person name="Salazar E."/>
            <person name="Vargas-Lagunas C."/>
            <person name="Encarnacion S."/>
            <person name="Girard L."/>
            <person name="Mora J."/>
        </authorList>
    </citation>
    <scope>NUCLEOTIDE SEQUENCE [LARGE SCALE GENOMIC DNA]</scope>
    <source>
        <strain evidence="2 3">CFNEI 73</strain>
        <plasmid evidence="2 3">C</plasmid>
    </source>
</reference>
<dbReference type="AlphaFoldDB" id="A0A1L3LZA2"/>
<keyword evidence="1" id="KW-0812">Transmembrane</keyword>
<dbReference type="Proteomes" id="UP000182306">
    <property type="component" value="Plasmid C"/>
</dbReference>
<dbReference type="KEGG" id="same:SAMCFNEI73_pC1735"/>
<keyword evidence="3" id="KW-1185">Reference proteome</keyword>